<comment type="subcellular location">
    <subcellularLocation>
        <location evidence="1">Membrane</location>
        <topology evidence="1">Multi-pass membrane protein</topology>
    </subcellularLocation>
</comment>
<organism evidence="8 9">
    <name type="scientific">Pseudobutyrivibrio ruminis</name>
    <dbReference type="NCBI Taxonomy" id="46206"/>
    <lineage>
        <taxon>Bacteria</taxon>
        <taxon>Bacillati</taxon>
        <taxon>Bacillota</taxon>
        <taxon>Clostridia</taxon>
        <taxon>Lachnospirales</taxon>
        <taxon>Lachnospiraceae</taxon>
        <taxon>Pseudobutyrivibrio</taxon>
    </lineage>
</organism>
<feature type="transmembrane region" description="Helical" evidence="6">
    <location>
        <begin position="147"/>
        <end position="166"/>
    </location>
</feature>
<evidence type="ECO:0000256" key="5">
    <source>
        <dbReference type="ARBA" id="ARBA00023136"/>
    </source>
</evidence>
<dbReference type="PANTHER" id="PTHR38459">
    <property type="entry name" value="PROPHAGE BACTOPRENOL-LINKED GLUCOSE TRANSLOCASE HOMOLOG"/>
    <property type="match status" value="1"/>
</dbReference>
<feature type="transmembrane region" description="Helical" evidence="6">
    <location>
        <begin position="116"/>
        <end position="135"/>
    </location>
</feature>
<reference evidence="8 9" key="2">
    <citation type="submission" date="2017-10" db="EMBL/GenBank/DDBJ databases">
        <authorList>
            <person name="Banno H."/>
            <person name="Chua N.-H."/>
        </authorList>
    </citation>
    <scope>NUCLEOTIDE SEQUENCE [LARGE SCALE GENOMIC DNA]</scope>
    <source>
        <strain evidence="8 9">JK626</strain>
    </source>
</reference>
<evidence type="ECO:0000256" key="2">
    <source>
        <dbReference type="ARBA" id="ARBA00009399"/>
    </source>
</evidence>
<evidence type="ECO:0000313" key="9">
    <source>
        <dbReference type="Proteomes" id="UP000225889"/>
    </source>
</evidence>
<evidence type="ECO:0000256" key="3">
    <source>
        <dbReference type="ARBA" id="ARBA00022692"/>
    </source>
</evidence>
<evidence type="ECO:0000313" key="8">
    <source>
        <dbReference type="EMBL" id="PHU34420.1"/>
    </source>
</evidence>
<protein>
    <submittedName>
        <fullName evidence="8">GtrA family protein</fullName>
    </submittedName>
</protein>
<evidence type="ECO:0000256" key="1">
    <source>
        <dbReference type="ARBA" id="ARBA00004141"/>
    </source>
</evidence>
<evidence type="ECO:0000259" key="7">
    <source>
        <dbReference type="Pfam" id="PF04138"/>
    </source>
</evidence>
<evidence type="ECO:0000256" key="6">
    <source>
        <dbReference type="SAM" id="Phobius"/>
    </source>
</evidence>
<keyword evidence="5 6" id="KW-0472">Membrane</keyword>
<feature type="transmembrane region" description="Helical" evidence="6">
    <location>
        <begin position="41"/>
        <end position="62"/>
    </location>
</feature>
<dbReference type="RefSeq" id="WP_090151044.1">
    <property type="nucleotide sequence ID" value="NZ_PDYF01000024.1"/>
</dbReference>
<dbReference type="PANTHER" id="PTHR38459:SF1">
    <property type="entry name" value="PROPHAGE BACTOPRENOL-LINKED GLUCOSE TRANSLOCASE HOMOLOG"/>
    <property type="match status" value="1"/>
</dbReference>
<gene>
    <name evidence="8" type="ORF">CSX01_10190</name>
</gene>
<comment type="caution">
    <text evidence="8">The sequence shown here is derived from an EMBL/GenBank/DDBJ whole genome shotgun (WGS) entry which is preliminary data.</text>
</comment>
<accession>A0A2G3DU57</accession>
<keyword evidence="4 6" id="KW-1133">Transmembrane helix</keyword>
<proteinExistence type="inferred from homology"/>
<keyword evidence="3 6" id="KW-0812">Transmembrane</keyword>
<feature type="domain" description="GtrA/DPMS transmembrane" evidence="7">
    <location>
        <begin position="40"/>
        <end position="166"/>
    </location>
</feature>
<dbReference type="GO" id="GO:0005886">
    <property type="term" value="C:plasma membrane"/>
    <property type="evidence" value="ECO:0007669"/>
    <property type="project" value="TreeGrafter"/>
</dbReference>
<dbReference type="GO" id="GO:0000271">
    <property type="term" value="P:polysaccharide biosynthetic process"/>
    <property type="evidence" value="ECO:0007669"/>
    <property type="project" value="InterPro"/>
</dbReference>
<reference evidence="8 9" key="1">
    <citation type="submission" date="2017-10" db="EMBL/GenBank/DDBJ databases">
        <title>Resolving the taxonomy of Roseburia spp., Eubacterium rectale and Agathobacter spp. through phylogenomic analysis.</title>
        <authorList>
            <person name="Sheridan P.O."/>
            <person name="Walker A.W."/>
            <person name="Duncan S.H."/>
            <person name="Scott K.P."/>
            <person name="Toole P.W.O."/>
            <person name="Luis P."/>
            <person name="Flint H.J."/>
        </authorList>
    </citation>
    <scope>NUCLEOTIDE SEQUENCE [LARGE SCALE GENOMIC DNA]</scope>
    <source>
        <strain evidence="8 9">JK626</strain>
    </source>
</reference>
<dbReference type="InterPro" id="IPR051401">
    <property type="entry name" value="GtrA_CellWall_Glycosyl"/>
</dbReference>
<dbReference type="InterPro" id="IPR007267">
    <property type="entry name" value="GtrA_DPMS_TM"/>
</dbReference>
<dbReference type="AlphaFoldDB" id="A0A2G3DU57"/>
<dbReference type="Pfam" id="PF04138">
    <property type="entry name" value="GtrA_DPMS_TM"/>
    <property type="match status" value="1"/>
</dbReference>
<name>A0A2G3DU57_9FIRM</name>
<dbReference type="EMBL" id="PDYF01000024">
    <property type="protein sequence ID" value="PHU34420.1"/>
    <property type="molecule type" value="Genomic_DNA"/>
</dbReference>
<sequence length="169" mass="19537">MNKAFDLLDIIVKKIFGFIFKIMHKEYTDGIHEATLQFVKFGIVGVTNTVVSYVIYVGTLLGLQKAGLFPKVDYQIATFVAFVLSVLWSFYWNNKMVFVVEEGQSRNMWKTLLKTYVSYSFTGLFLNWLLGFFWVDIVGISKMLSPIINLLVSVPINFLINKFWAFKTK</sequence>
<feature type="transmembrane region" description="Helical" evidence="6">
    <location>
        <begin position="74"/>
        <end position="92"/>
    </location>
</feature>
<comment type="similarity">
    <text evidence="2">Belongs to the GtrA family.</text>
</comment>
<dbReference type="Proteomes" id="UP000225889">
    <property type="component" value="Unassembled WGS sequence"/>
</dbReference>
<evidence type="ECO:0000256" key="4">
    <source>
        <dbReference type="ARBA" id="ARBA00022989"/>
    </source>
</evidence>